<evidence type="ECO:0000313" key="15">
    <source>
        <dbReference type="Proteomes" id="UP000192917"/>
    </source>
</evidence>
<evidence type="ECO:0000256" key="4">
    <source>
        <dbReference type="ARBA" id="ARBA00022692"/>
    </source>
</evidence>
<comment type="similarity">
    <text evidence="8 9">Belongs to the TonB-dependent receptor family.</text>
</comment>
<accession>A0A1Y6BEH4</accession>
<dbReference type="Pfam" id="PF00593">
    <property type="entry name" value="TonB_dep_Rec_b-barrel"/>
    <property type="match status" value="1"/>
</dbReference>
<dbReference type="Gene3D" id="2.170.130.10">
    <property type="entry name" value="TonB-dependent receptor, plug domain"/>
    <property type="match status" value="1"/>
</dbReference>
<dbReference type="NCBIfam" id="TIGR01778">
    <property type="entry name" value="TonB-copper"/>
    <property type="match status" value="1"/>
</dbReference>
<dbReference type="SUPFAM" id="SSF56935">
    <property type="entry name" value="Porins"/>
    <property type="match status" value="1"/>
</dbReference>
<dbReference type="EMBL" id="FWZX01000002">
    <property type="protein sequence ID" value="SME97393.1"/>
    <property type="molecule type" value="Genomic_DNA"/>
</dbReference>
<keyword evidence="15" id="KW-1185">Reference proteome</keyword>
<keyword evidence="4 8" id="KW-0812">Transmembrane</keyword>
<gene>
    <name evidence="14" type="ORF">SAMN05428998_10269</name>
</gene>
<evidence type="ECO:0000256" key="9">
    <source>
        <dbReference type="RuleBase" id="RU003357"/>
    </source>
</evidence>
<dbReference type="STRING" id="560819.SAMN05428998_10269"/>
<protein>
    <submittedName>
        <fullName evidence="14">Iron complex outermembrane recepter protein</fullName>
    </submittedName>
</protein>
<evidence type="ECO:0000313" key="14">
    <source>
        <dbReference type="EMBL" id="SME97393.1"/>
    </source>
</evidence>
<dbReference type="PROSITE" id="PS52016">
    <property type="entry name" value="TONB_DEPENDENT_REC_3"/>
    <property type="match status" value="1"/>
</dbReference>
<evidence type="ECO:0000259" key="13">
    <source>
        <dbReference type="Pfam" id="PF07715"/>
    </source>
</evidence>
<feature type="chain" id="PRO_5012509180" evidence="11">
    <location>
        <begin position="32"/>
        <end position="705"/>
    </location>
</feature>
<proteinExistence type="inferred from homology"/>
<feature type="domain" description="TonB-dependent receptor plug" evidence="13">
    <location>
        <begin position="64"/>
        <end position="152"/>
    </location>
</feature>
<dbReference type="Gene3D" id="2.40.170.20">
    <property type="entry name" value="TonB-dependent receptor, beta-barrel domain"/>
    <property type="match status" value="1"/>
</dbReference>
<dbReference type="PANTHER" id="PTHR30069:SF49">
    <property type="entry name" value="OUTER MEMBRANE PROTEIN C"/>
    <property type="match status" value="1"/>
</dbReference>
<dbReference type="InterPro" id="IPR037066">
    <property type="entry name" value="Plug_dom_sf"/>
</dbReference>
<dbReference type="InterPro" id="IPR036942">
    <property type="entry name" value="Beta-barrel_TonB_sf"/>
</dbReference>
<evidence type="ECO:0000256" key="11">
    <source>
        <dbReference type="SAM" id="SignalP"/>
    </source>
</evidence>
<evidence type="ECO:0000256" key="3">
    <source>
        <dbReference type="ARBA" id="ARBA00022452"/>
    </source>
</evidence>
<dbReference type="GO" id="GO:0009279">
    <property type="term" value="C:cell outer membrane"/>
    <property type="evidence" value="ECO:0007669"/>
    <property type="project" value="UniProtKB-SubCell"/>
</dbReference>
<comment type="subcellular location">
    <subcellularLocation>
        <location evidence="1 8">Cell outer membrane</location>
        <topology evidence="1 8">Multi-pass membrane protein</topology>
    </subcellularLocation>
</comment>
<keyword evidence="3 8" id="KW-1134">Transmembrane beta strand</keyword>
<dbReference type="GO" id="GO:0044718">
    <property type="term" value="P:siderophore transmembrane transport"/>
    <property type="evidence" value="ECO:0007669"/>
    <property type="project" value="TreeGrafter"/>
</dbReference>
<feature type="region of interest" description="Disordered" evidence="10">
    <location>
        <begin position="52"/>
        <end position="72"/>
    </location>
</feature>
<evidence type="ECO:0000256" key="2">
    <source>
        <dbReference type="ARBA" id="ARBA00022448"/>
    </source>
</evidence>
<dbReference type="InterPro" id="IPR000531">
    <property type="entry name" value="Beta-barrel_TonB"/>
</dbReference>
<dbReference type="RefSeq" id="WP_085121152.1">
    <property type="nucleotide sequence ID" value="NZ_FWZX01000002.1"/>
</dbReference>
<dbReference type="GO" id="GO:0015344">
    <property type="term" value="F:siderophore uptake transmembrane transporter activity"/>
    <property type="evidence" value="ECO:0007669"/>
    <property type="project" value="TreeGrafter"/>
</dbReference>
<evidence type="ECO:0000256" key="1">
    <source>
        <dbReference type="ARBA" id="ARBA00004571"/>
    </source>
</evidence>
<name>A0A1Y6BEH4_9PROT</name>
<feature type="signal peptide" evidence="11">
    <location>
        <begin position="1"/>
        <end position="31"/>
    </location>
</feature>
<dbReference type="InterPro" id="IPR039426">
    <property type="entry name" value="TonB-dep_rcpt-like"/>
</dbReference>
<dbReference type="InterPro" id="IPR012910">
    <property type="entry name" value="Plug_dom"/>
</dbReference>
<dbReference type="AlphaFoldDB" id="A0A1Y6BEH4"/>
<evidence type="ECO:0000256" key="8">
    <source>
        <dbReference type="PROSITE-ProRule" id="PRU01360"/>
    </source>
</evidence>
<feature type="domain" description="TonB-dependent receptor-like beta-barrel" evidence="12">
    <location>
        <begin position="209"/>
        <end position="668"/>
    </location>
</feature>
<dbReference type="InterPro" id="IPR010100">
    <property type="entry name" value="TonB-dep_Cu_rcpt"/>
</dbReference>
<organism evidence="14 15">
    <name type="scientific">Tistlia consotensis USBA 355</name>
    <dbReference type="NCBI Taxonomy" id="560819"/>
    <lineage>
        <taxon>Bacteria</taxon>
        <taxon>Pseudomonadati</taxon>
        <taxon>Pseudomonadota</taxon>
        <taxon>Alphaproteobacteria</taxon>
        <taxon>Rhodospirillales</taxon>
        <taxon>Rhodovibrionaceae</taxon>
        <taxon>Tistlia</taxon>
    </lineage>
</organism>
<evidence type="ECO:0000259" key="12">
    <source>
        <dbReference type="Pfam" id="PF00593"/>
    </source>
</evidence>
<evidence type="ECO:0000256" key="6">
    <source>
        <dbReference type="ARBA" id="ARBA00023136"/>
    </source>
</evidence>
<sequence length="705" mass="76025">MPVETRRPLRGLLLCACAGSALLTAPAALSAAELPRSLPTIEVVDFAPATPATESTDLTETPPARPYSDSGDYLRSLPGVTGGRMGGHGIEPVIRGQSQTQLNVRSDGSYIYGACPNRMDPPSSYGALETFDRVTVVRGYQSVLIGPGGTGGSVILERDAPALSDSRPVTGRFGGGVESNGGIWRGFADVAGGTSQVYARATGAYSDAGDYQDGSGNTVRSSYSDHSAGLTLGWTPGDGRELSLGYENSRTDDALFPGAGMDSPYSDSDTFRLKAKQRFDGEVFRAFSLQGYASLVDHLMDNYSLRTPPANTYRRTPSESDTYGFQARAELAAGEQPFTLALDYRGNQRDATRYAGTTEDNVDSVQSIVWPDVAIHEVGLAAESIFEIATDTRLVLGGRYDQVRVSYGRADERAATSGRSPNDLYRYYYGVQASDHTEHNFGGLARLEWDVAREATVYAGLSRSVRTADATERAVASDMRMMTSDSSWVGNPALAPEKHHQLDTGFDLAGAGWTFGASAYGDYVQDFILRDSARGQDGILVVATDANVYRNVDALLTGFTVKGEWLALSELKLSADGTYTLGQNLATGSALPQIPPFQGTLRAEWMGAEQWSLGAEMRWALTQTRVDLDPTTGTGRDVRETPGYAVFDLFASWSPFQDCDLRLGVTNLFDTTYANHLNRSNLADPAEVQVNEPGRSIFAEARLRF</sequence>
<keyword evidence="2 8" id="KW-0813">Transport</keyword>
<reference evidence="14 15" key="1">
    <citation type="submission" date="2017-04" db="EMBL/GenBank/DDBJ databases">
        <authorList>
            <person name="Afonso C.L."/>
            <person name="Miller P.J."/>
            <person name="Scott M.A."/>
            <person name="Spackman E."/>
            <person name="Goraichik I."/>
            <person name="Dimitrov K.M."/>
            <person name="Suarez D.L."/>
            <person name="Swayne D.E."/>
        </authorList>
    </citation>
    <scope>NUCLEOTIDE SEQUENCE [LARGE SCALE GENOMIC DNA]</scope>
    <source>
        <strain evidence="14 15">USBA 355</strain>
    </source>
</reference>
<evidence type="ECO:0000256" key="7">
    <source>
        <dbReference type="ARBA" id="ARBA00023237"/>
    </source>
</evidence>
<evidence type="ECO:0000256" key="10">
    <source>
        <dbReference type="SAM" id="MobiDB-lite"/>
    </source>
</evidence>
<dbReference type="Proteomes" id="UP000192917">
    <property type="component" value="Unassembled WGS sequence"/>
</dbReference>
<dbReference type="Pfam" id="PF07715">
    <property type="entry name" value="Plug"/>
    <property type="match status" value="1"/>
</dbReference>
<evidence type="ECO:0000256" key="5">
    <source>
        <dbReference type="ARBA" id="ARBA00023077"/>
    </source>
</evidence>
<keyword evidence="7 8" id="KW-0998">Cell outer membrane</keyword>
<dbReference type="PANTHER" id="PTHR30069">
    <property type="entry name" value="TONB-DEPENDENT OUTER MEMBRANE RECEPTOR"/>
    <property type="match status" value="1"/>
</dbReference>
<keyword evidence="11" id="KW-0732">Signal</keyword>
<keyword evidence="5 9" id="KW-0798">TonB box</keyword>
<keyword evidence="6 8" id="KW-0472">Membrane</keyword>